<dbReference type="AlphaFoldDB" id="N0DZK7"/>
<keyword evidence="3" id="KW-1185">Reference proteome</keyword>
<keyword evidence="1" id="KW-0812">Transmembrane</keyword>
<organism evidence="2 3">
    <name type="scientific">Phycicoccus elongatus Lp2</name>
    <dbReference type="NCBI Taxonomy" id="1193181"/>
    <lineage>
        <taxon>Bacteria</taxon>
        <taxon>Bacillati</taxon>
        <taxon>Actinomycetota</taxon>
        <taxon>Actinomycetes</taxon>
        <taxon>Micrococcales</taxon>
        <taxon>Intrasporangiaceae</taxon>
        <taxon>Phycicoccus</taxon>
    </lineage>
</organism>
<accession>N0DZK7</accession>
<reference evidence="2 3" key="1">
    <citation type="journal article" date="2013" name="ISME J.">
        <title>A metabolic model for members of the genus Tetrasphaera involved in enhanced biological phosphorus removal.</title>
        <authorList>
            <person name="Kristiansen R."/>
            <person name="Nguyen H.T.T."/>
            <person name="Saunders A.M."/>
            <person name="Nielsen J.L."/>
            <person name="Wimmer R."/>
            <person name="Le V.Q."/>
            <person name="McIlroy S.J."/>
            <person name="Petrovski S."/>
            <person name="Seviour R.J."/>
            <person name="Calteau A."/>
            <person name="Nielsen K.L."/>
            <person name="Nielsen P.H."/>
        </authorList>
    </citation>
    <scope>NUCLEOTIDE SEQUENCE [LARGE SCALE GENOMIC DNA]</scope>
    <source>
        <strain evidence="2 3">Lp2</strain>
    </source>
</reference>
<gene>
    <name evidence="2" type="ORF">BN10_1170016</name>
</gene>
<proteinExistence type="predicted"/>
<evidence type="ECO:0000313" key="2">
    <source>
        <dbReference type="EMBL" id="CCH68770.1"/>
    </source>
</evidence>
<protein>
    <submittedName>
        <fullName evidence="2">Uncharacterized protein</fullName>
    </submittedName>
</protein>
<evidence type="ECO:0000313" key="3">
    <source>
        <dbReference type="Proteomes" id="UP000013167"/>
    </source>
</evidence>
<dbReference type="Proteomes" id="UP000013167">
    <property type="component" value="Unassembled WGS sequence"/>
</dbReference>
<comment type="caution">
    <text evidence="2">The sequence shown here is derived from an EMBL/GenBank/DDBJ whole genome shotgun (WGS) entry which is preliminary data.</text>
</comment>
<dbReference type="EMBL" id="CAIZ01000021">
    <property type="protein sequence ID" value="CCH68770.1"/>
    <property type="molecule type" value="Genomic_DNA"/>
</dbReference>
<dbReference type="HOGENOM" id="CLU_2290332_0_0_11"/>
<keyword evidence="1" id="KW-0472">Membrane</keyword>
<sequence length="101" mass="10961">MTSLTRWLLSACRGTVGGMHVNLPGQAHYRPTSLVSPLLQLLLAAVVLLLSVWSYLHAPTVRATDQWAYNFLAAVAGLLGLLLLPFAVAALVRAVRNRRIS</sequence>
<keyword evidence="1" id="KW-1133">Transmembrane helix</keyword>
<feature type="transmembrane region" description="Helical" evidence="1">
    <location>
        <begin position="38"/>
        <end position="56"/>
    </location>
</feature>
<feature type="transmembrane region" description="Helical" evidence="1">
    <location>
        <begin position="68"/>
        <end position="92"/>
    </location>
</feature>
<name>N0DZK7_9MICO</name>
<evidence type="ECO:0000256" key="1">
    <source>
        <dbReference type="SAM" id="Phobius"/>
    </source>
</evidence>